<keyword evidence="2" id="KW-1185">Reference proteome</keyword>
<name>A0ACC2FJ16_DALPE</name>
<sequence length="76" mass="8194">MSSEKRTFNSSIGGMGVLNSKSCRGTLSFKLISGGSLLQKQHRNPRAGRVRFRGGMVATPSGGQRKRECCYLGGMI</sequence>
<dbReference type="EMBL" id="CM055754">
    <property type="protein sequence ID" value="KAJ7991317.1"/>
    <property type="molecule type" value="Genomic_DNA"/>
</dbReference>
<evidence type="ECO:0000313" key="1">
    <source>
        <dbReference type="EMBL" id="KAJ7991317.1"/>
    </source>
</evidence>
<dbReference type="Proteomes" id="UP001157502">
    <property type="component" value="Chromosome 27"/>
</dbReference>
<gene>
    <name evidence="1" type="ORF">DPEC_G00296070</name>
</gene>
<reference evidence="1" key="1">
    <citation type="submission" date="2021-05" db="EMBL/GenBank/DDBJ databases">
        <authorList>
            <person name="Pan Q."/>
            <person name="Jouanno E."/>
            <person name="Zahm M."/>
            <person name="Klopp C."/>
            <person name="Cabau C."/>
            <person name="Louis A."/>
            <person name="Berthelot C."/>
            <person name="Parey E."/>
            <person name="Roest Crollius H."/>
            <person name="Montfort J."/>
            <person name="Robinson-Rechavi M."/>
            <person name="Bouchez O."/>
            <person name="Lampietro C."/>
            <person name="Lopez Roques C."/>
            <person name="Donnadieu C."/>
            <person name="Postlethwait J."/>
            <person name="Bobe J."/>
            <person name="Dillon D."/>
            <person name="Chandos A."/>
            <person name="von Hippel F."/>
            <person name="Guiguen Y."/>
        </authorList>
    </citation>
    <scope>NUCLEOTIDE SEQUENCE</scope>
    <source>
        <strain evidence="1">YG-Jan2019</strain>
    </source>
</reference>
<accession>A0ACC2FJ16</accession>
<organism evidence="1 2">
    <name type="scientific">Dallia pectoralis</name>
    <name type="common">Alaska blackfish</name>
    <dbReference type="NCBI Taxonomy" id="75939"/>
    <lineage>
        <taxon>Eukaryota</taxon>
        <taxon>Metazoa</taxon>
        <taxon>Chordata</taxon>
        <taxon>Craniata</taxon>
        <taxon>Vertebrata</taxon>
        <taxon>Euteleostomi</taxon>
        <taxon>Actinopterygii</taxon>
        <taxon>Neopterygii</taxon>
        <taxon>Teleostei</taxon>
        <taxon>Protacanthopterygii</taxon>
        <taxon>Esociformes</taxon>
        <taxon>Umbridae</taxon>
        <taxon>Dallia</taxon>
    </lineage>
</organism>
<protein>
    <submittedName>
        <fullName evidence="1">Uncharacterized protein</fullName>
    </submittedName>
</protein>
<comment type="caution">
    <text evidence="1">The sequence shown here is derived from an EMBL/GenBank/DDBJ whole genome shotgun (WGS) entry which is preliminary data.</text>
</comment>
<evidence type="ECO:0000313" key="2">
    <source>
        <dbReference type="Proteomes" id="UP001157502"/>
    </source>
</evidence>
<proteinExistence type="predicted"/>